<evidence type="ECO:0000259" key="5">
    <source>
        <dbReference type="PROSITE" id="PS50931"/>
    </source>
</evidence>
<keyword evidence="4" id="KW-0804">Transcription</keyword>
<dbReference type="SUPFAM" id="SSF53850">
    <property type="entry name" value="Periplasmic binding protein-like II"/>
    <property type="match status" value="1"/>
</dbReference>
<evidence type="ECO:0000313" key="7">
    <source>
        <dbReference type="Proteomes" id="UP000587070"/>
    </source>
</evidence>
<dbReference type="GO" id="GO:0000976">
    <property type="term" value="F:transcription cis-regulatory region binding"/>
    <property type="evidence" value="ECO:0007669"/>
    <property type="project" value="TreeGrafter"/>
</dbReference>
<evidence type="ECO:0000256" key="4">
    <source>
        <dbReference type="ARBA" id="ARBA00023163"/>
    </source>
</evidence>
<dbReference type="PANTHER" id="PTHR30126:SF94">
    <property type="entry name" value="LYSR FAMILY TRANSCRIPTIONAL REGULATOR"/>
    <property type="match status" value="1"/>
</dbReference>
<name>A0A840GB44_RHOTE</name>
<feature type="domain" description="HTH lysR-type" evidence="5">
    <location>
        <begin position="3"/>
        <end position="60"/>
    </location>
</feature>
<dbReference type="AlphaFoldDB" id="A0A840GB44"/>
<dbReference type="Gene3D" id="1.10.10.10">
    <property type="entry name" value="Winged helix-like DNA-binding domain superfamily/Winged helix DNA-binding domain"/>
    <property type="match status" value="1"/>
</dbReference>
<dbReference type="OrthoDB" id="9808620at2"/>
<dbReference type="RefSeq" id="WP_153117625.1">
    <property type="nucleotide sequence ID" value="NZ_JACIGE010000013.1"/>
</dbReference>
<dbReference type="InterPro" id="IPR000847">
    <property type="entry name" value="LysR_HTH_N"/>
</dbReference>
<dbReference type="Proteomes" id="UP000587070">
    <property type="component" value="Unassembled WGS sequence"/>
</dbReference>
<dbReference type="GO" id="GO:0003700">
    <property type="term" value="F:DNA-binding transcription factor activity"/>
    <property type="evidence" value="ECO:0007669"/>
    <property type="project" value="InterPro"/>
</dbReference>
<proteinExistence type="inferred from homology"/>
<comment type="caution">
    <text evidence="6">The sequence shown here is derived from an EMBL/GenBank/DDBJ whole genome shotgun (WGS) entry which is preliminary data.</text>
</comment>
<dbReference type="Pfam" id="PF03466">
    <property type="entry name" value="LysR_substrate"/>
    <property type="match status" value="1"/>
</dbReference>
<evidence type="ECO:0000256" key="3">
    <source>
        <dbReference type="ARBA" id="ARBA00023125"/>
    </source>
</evidence>
<keyword evidence="7" id="KW-1185">Reference proteome</keyword>
<keyword evidence="2" id="KW-0805">Transcription regulation</keyword>
<dbReference type="InterPro" id="IPR036388">
    <property type="entry name" value="WH-like_DNA-bd_sf"/>
</dbReference>
<dbReference type="InterPro" id="IPR036390">
    <property type="entry name" value="WH_DNA-bd_sf"/>
</dbReference>
<dbReference type="CDD" id="cd08420">
    <property type="entry name" value="PBP2_CysL_like"/>
    <property type="match status" value="1"/>
</dbReference>
<evidence type="ECO:0000313" key="6">
    <source>
        <dbReference type="EMBL" id="MBB4248691.1"/>
    </source>
</evidence>
<dbReference type="SUPFAM" id="SSF46785">
    <property type="entry name" value="Winged helix' DNA-binding domain"/>
    <property type="match status" value="1"/>
</dbReference>
<dbReference type="EMBL" id="JACIGE010000013">
    <property type="protein sequence ID" value="MBB4248691.1"/>
    <property type="molecule type" value="Genomic_DNA"/>
</dbReference>
<accession>A0A840GB44</accession>
<dbReference type="Pfam" id="PF00126">
    <property type="entry name" value="HTH_1"/>
    <property type="match status" value="1"/>
</dbReference>
<sequence length="307" mass="34027">MKITLRQLEIFGAIARTENVSRAAKHLHMSQSAASSALVELERLFDCPLFDRIGKSLHLNLTGRGLLPAVDALLAQAQDVETRLAGGRLGPLNVGATLTIGNYLATLLLAEYMQQHPESAVELHVANTDAIVERLLRFDCDVGLIEGDVSHPELLVERWLEDELVVFCAPGHALATAGSADNETLARQDWILRERGSGTRSQFDRIVAPQLATLKLRLELEHTEAIKRAVEAGLGIACLSRLALREALRRRSLIEIATPQFDMRRSFHFARHRQRHQSAAVAGFLQLCRELTRQAASTKQLPMPFTL</sequence>
<dbReference type="PROSITE" id="PS50931">
    <property type="entry name" value="HTH_LYSR"/>
    <property type="match status" value="1"/>
</dbReference>
<dbReference type="Gene3D" id="3.40.190.290">
    <property type="match status" value="1"/>
</dbReference>
<protein>
    <submittedName>
        <fullName evidence="6">DNA-binding transcriptional LysR family regulator</fullName>
    </submittedName>
</protein>
<organism evidence="6 7">
    <name type="scientific">Rhodocyclus tenuis</name>
    <name type="common">Rhodospirillum tenue</name>
    <dbReference type="NCBI Taxonomy" id="1066"/>
    <lineage>
        <taxon>Bacteria</taxon>
        <taxon>Pseudomonadati</taxon>
        <taxon>Pseudomonadota</taxon>
        <taxon>Betaproteobacteria</taxon>
        <taxon>Rhodocyclales</taxon>
        <taxon>Rhodocyclaceae</taxon>
        <taxon>Rhodocyclus</taxon>
    </lineage>
</organism>
<gene>
    <name evidence="6" type="ORF">GGD90_003091</name>
</gene>
<dbReference type="NCBIfam" id="NF008095">
    <property type="entry name" value="PRK10837.1"/>
    <property type="match status" value="1"/>
</dbReference>
<dbReference type="InterPro" id="IPR005119">
    <property type="entry name" value="LysR_subst-bd"/>
</dbReference>
<keyword evidence="3 6" id="KW-0238">DNA-binding</keyword>
<evidence type="ECO:0000256" key="1">
    <source>
        <dbReference type="ARBA" id="ARBA00009437"/>
    </source>
</evidence>
<dbReference type="PRINTS" id="PR00039">
    <property type="entry name" value="HTHLYSR"/>
</dbReference>
<reference evidence="6 7" key="1">
    <citation type="submission" date="2020-08" db="EMBL/GenBank/DDBJ databases">
        <title>Genome sequencing of Purple Non-Sulfur Bacteria from various extreme environments.</title>
        <authorList>
            <person name="Mayer M."/>
        </authorList>
    </citation>
    <scope>NUCLEOTIDE SEQUENCE [LARGE SCALE GENOMIC DNA]</scope>
    <source>
        <strain evidence="6 7">2761</strain>
    </source>
</reference>
<comment type="similarity">
    <text evidence="1">Belongs to the LysR transcriptional regulatory family.</text>
</comment>
<evidence type="ECO:0000256" key="2">
    <source>
        <dbReference type="ARBA" id="ARBA00023015"/>
    </source>
</evidence>
<dbReference type="PANTHER" id="PTHR30126">
    <property type="entry name" value="HTH-TYPE TRANSCRIPTIONAL REGULATOR"/>
    <property type="match status" value="1"/>
</dbReference>